<dbReference type="Proteomes" id="UP001597186">
    <property type="component" value="Unassembled WGS sequence"/>
</dbReference>
<keyword evidence="2" id="KW-1185">Reference proteome</keyword>
<name>A0ABW4ECT0_9RHOB</name>
<gene>
    <name evidence="1" type="ORF">ACFTOW_03115</name>
</gene>
<comment type="caution">
    <text evidence="1">The sequence shown here is derived from an EMBL/GenBank/DDBJ whole genome shotgun (WGS) entry which is preliminary data.</text>
</comment>
<evidence type="ECO:0000313" key="1">
    <source>
        <dbReference type="EMBL" id="MFD1508391.1"/>
    </source>
</evidence>
<reference evidence="2" key="1">
    <citation type="journal article" date="2019" name="Int. J. Syst. Evol. Microbiol.">
        <title>The Global Catalogue of Microorganisms (GCM) 10K type strain sequencing project: providing services to taxonomists for standard genome sequencing and annotation.</title>
        <authorList>
            <consortium name="The Broad Institute Genomics Platform"/>
            <consortium name="The Broad Institute Genome Sequencing Center for Infectious Disease"/>
            <person name="Wu L."/>
            <person name="Ma J."/>
        </authorList>
    </citation>
    <scope>NUCLEOTIDE SEQUENCE [LARGE SCALE GENOMIC DNA]</scope>
    <source>
        <strain evidence="2">CGMCC 1.12477</strain>
    </source>
</reference>
<accession>A0ABW4ECT0</accession>
<dbReference type="RefSeq" id="WP_379912963.1">
    <property type="nucleotide sequence ID" value="NZ_JBHUDD010000027.1"/>
</dbReference>
<sequence length="222" mass="22006">MIRTICGALRVSLLARSAAGTPAIKRAVPGTGLADCGPQRTPSPRMYCALTDEAQRQPPDPAATRFTAGARVWADFRAGTAICRACGAAGRITRGAGALATATRRGCGVADCTGCAAGAATRRGVGAGDGAGAASRGAAGRLVLGSGVGAGSEAALRGMSDGGGSTTGSGDDAACLLWSGALATLVGCALQICSRPLFMRGTQDTAPSIPARMYTQPRLSTY</sequence>
<proteinExistence type="predicted"/>
<dbReference type="EMBL" id="JBHUDD010000027">
    <property type="protein sequence ID" value="MFD1508391.1"/>
    <property type="molecule type" value="Genomic_DNA"/>
</dbReference>
<organism evidence="1 2">
    <name type="scientific">Lacimonas salitolerans</name>
    <dbReference type="NCBI Taxonomy" id="1323750"/>
    <lineage>
        <taxon>Bacteria</taxon>
        <taxon>Pseudomonadati</taxon>
        <taxon>Pseudomonadota</taxon>
        <taxon>Alphaproteobacteria</taxon>
        <taxon>Rhodobacterales</taxon>
        <taxon>Paracoccaceae</taxon>
        <taxon>Lacimonas</taxon>
    </lineage>
</organism>
<protein>
    <submittedName>
        <fullName evidence="1">Uncharacterized protein</fullName>
    </submittedName>
</protein>
<evidence type="ECO:0000313" key="2">
    <source>
        <dbReference type="Proteomes" id="UP001597186"/>
    </source>
</evidence>